<protein>
    <submittedName>
        <fullName evidence="3">Secreted protein</fullName>
    </submittedName>
</protein>
<organism evidence="3">
    <name type="scientific">Gongylonema pulchrum</name>
    <dbReference type="NCBI Taxonomy" id="637853"/>
    <lineage>
        <taxon>Eukaryota</taxon>
        <taxon>Metazoa</taxon>
        <taxon>Ecdysozoa</taxon>
        <taxon>Nematoda</taxon>
        <taxon>Chromadorea</taxon>
        <taxon>Rhabditida</taxon>
        <taxon>Spirurina</taxon>
        <taxon>Spiruromorpha</taxon>
        <taxon>Spiruroidea</taxon>
        <taxon>Gongylonematidae</taxon>
        <taxon>Gongylonema</taxon>
    </lineage>
</organism>
<evidence type="ECO:0000313" key="1">
    <source>
        <dbReference type="EMBL" id="VDK35017.1"/>
    </source>
</evidence>
<accession>A0A183D1I1</accession>
<evidence type="ECO:0000313" key="3">
    <source>
        <dbReference type="WBParaSite" id="GPUH_0000257701-mRNA-1"/>
    </source>
</evidence>
<evidence type="ECO:0000313" key="2">
    <source>
        <dbReference type="Proteomes" id="UP000271098"/>
    </source>
</evidence>
<proteinExistence type="predicted"/>
<name>A0A183D1I1_9BILA</name>
<keyword evidence="2" id="KW-1185">Reference proteome</keyword>
<dbReference type="OrthoDB" id="5370059at2759"/>
<dbReference type="WBParaSite" id="GPUH_0000257701-mRNA-1">
    <property type="protein sequence ID" value="GPUH_0000257701-mRNA-1"/>
    <property type="gene ID" value="GPUH_0000257701"/>
</dbReference>
<dbReference type="Proteomes" id="UP000271098">
    <property type="component" value="Unassembled WGS sequence"/>
</dbReference>
<dbReference type="EMBL" id="UYRT01003954">
    <property type="protein sequence ID" value="VDK35017.1"/>
    <property type="molecule type" value="Genomic_DNA"/>
</dbReference>
<reference evidence="3" key="1">
    <citation type="submission" date="2016-06" db="UniProtKB">
        <authorList>
            <consortium name="WormBaseParasite"/>
        </authorList>
    </citation>
    <scope>IDENTIFICATION</scope>
</reference>
<sequence>MRFLAGYQSDSAVLVITAVDRSDIDDTACDDGIAISCVNLDEEVKKLCLCYDAESSSQHIRLRRLFQVAFSSLCKLVDLADFGSCKKVSYYLNRILIDSQISFFRKFAGFFHVRNSRRYVRTSAVIVRLY</sequence>
<gene>
    <name evidence="1" type="ORF">GPUH_LOCUS2570</name>
</gene>
<dbReference type="AlphaFoldDB" id="A0A183D1I1"/>
<reference evidence="1 2" key="2">
    <citation type="submission" date="2018-11" db="EMBL/GenBank/DDBJ databases">
        <authorList>
            <consortium name="Pathogen Informatics"/>
        </authorList>
    </citation>
    <scope>NUCLEOTIDE SEQUENCE [LARGE SCALE GENOMIC DNA]</scope>
</reference>